<dbReference type="InterPro" id="IPR011993">
    <property type="entry name" value="PH-like_dom_sf"/>
</dbReference>
<accession>A0A166UF84</accession>
<feature type="domain" description="Serine/threonine-protein phosphatase 4 regulatory subunit 3-like central" evidence="5">
    <location>
        <begin position="396"/>
        <end position="899"/>
    </location>
</feature>
<dbReference type="PANTHER" id="PTHR23318">
    <property type="entry name" value="ATP SYNTHASE GAMMA-RELATED"/>
    <property type="match status" value="1"/>
</dbReference>
<dbReference type="InterPro" id="IPR006887">
    <property type="entry name" value="P4R3-like_central_dom"/>
</dbReference>
<dbReference type="GO" id="GO:0072542">
    <property type="term" value="F:protein phosphatase activator activity"/>
    <property type="evidence" value="ECO:0007669"/>
    <property type="project" value="TreeGrafter"/>
</dbReference>
<evidence type="ECO:0000313" key="7">
    <source>
        <dbReference type="EMBL" id="OAA32431.1"/>
    </source>
</evidence>
<keyword evidence="2" id="KW-0539">Nucleus</keyword>
<evidence type="ECO:0000256" key="3">
    <source>
        <dbReference type="SAM" id="MobiDB-lite"/>
    </source>
</evidence>
<feature type="region of interest" description="Disordered" evidence="3">
    <location>
        <begin position="141"/>
        <end position="162"/>
    </location>
</feature>
<organism evidence="7 8">
    <name type="scientific">Moelleriella libera RCEF 2490</name>
    <dbReference type="NCBI Taxonomy" id="1081109"/>
    <lineage>
        <taxon>Eukaryota</taxon>
        <taxon>Fungi</taxon>
        <taxon>Dikarya</taxon>
        <taxon>Ascomycota</taxon>
        <taxon>Pezizomycotina</taxon>
        <taxon>Sordariomycetes</taxon>
        <taxon>Hypocreomycetidae</taxon>
        <taxon>Hypocreales</taxon>
        <taxon>Clavicipitaceae</taxon>
        <taxon>Moelleriella</taxon>
    </lineage>
</organism>
<dbReference type="InterPro" id="IPR051137">
    <property type="entry name" value="PP4R3-like"/>
</dbReference>
<dbReference type="Pfam" id="PF22972">
    <property type="entry name" value="EVH1_PP4R3"/>
    <property type="match status" value="2"/>
</dbReference>
<gene>
    <name evidence="7" type="ORF">AAL_01763</name>
</gene>
<proteinExistence type="predicted"/>
<dbReference type="EMBL" id="AZGY01000002">
    <property type="protein sequence ID" value="OAA32431.1"/>
    <property type="molecule type" value="Genomic_DNA"/>
</dbReference>
<dbReference type="InterPro" id="IPR011989">
    <property type="entry name" value="ARM-like"/>
</dbReference>
<dbReference type="GO" id="GO:0030289">
    <property type="term" value="C:protein phosphatase 4 complex"/>
    <property type="evidence" value="ECO:0007669"/>
    <property type="project" value="TreeGrafter"/>
</dbReference>
<keyword evidence="4" id="KW-1133">Transmembrane helix</keyword>
<evidence type="ECO:0000259" key="6">
    <source>
        <dbReference type="Pfam" id="PF22972"/>
    </source>
</evidence>
<evidence type="ECO:0000256" key="4">
    <source>
        <dbReference type="SAM" id="Phobius"/>
    </source>
</evidence>
<dbReference type="Gene3D" id="1.25.10.10">
    <property type="entry name" value="Leucine-rich Repeat Variant"/>
    <property type="match status" value="1"/>
</dbReference>
<dbReference type="STRING" id="1081109.A0A166UF84"/>
<comment type="caution">
    <text evidence="7">The sequence shown here is derived from an EMBL/GenBank/DDBJ whole genome shotgun (WGS) entry which is preliminary data.</text>
</comment>
<dbReference type="InterPro" id="IPR016024">
    <property type="entry name" value="ARM-type_fold"/>
</dbReference>
<feature type="compositionally biased region" description="Acidic residues" evidence="3">
    <location>
        <begin position="978"/>
        <end position="988"/>
    </location>
</feature>
<dbReference type="Proteomes" id="UP000078544">
    <property type="component" value="Unassembled WGS sequence"/>
</dbReference>
<sequence length="1149" mass="126553">MPTTQSSPAHPSPARRSASHALCPLRSGRDFPPGSNSHIIDIASLSAQSTHRRGIVAQLRARAVSRLVASSRIALFFAPFSAVDVIVPGAPDCLWRHFAPPHEHQSLHHRSIHPPNRLTLLESSSSLSFCPTVATTRLASSADSTIAAQERRPRAASTGAPSLPYLRCPKPSNVAALSVLSPQTPIPELSLQQHLEIAPDLSAYSQLIPEADSAEPSMMAQPVPHQATDKKRVKVYELRDNDWFDRGTGFCTAAFHTVRRGPVVLLLLLLLLLITTTIIITTTTTTAPLGLSDPRVIVESEEHPELLLLETKIQKEDGFQKQQETLIVWQEPGSGTDMALSFQEAEGCAMIWRFVSNVQQTLPNTLGGDDGLSDDLAIELPMSVTLPSADLGNLAEIETSMRVVGSSANGRDALAKFIMTDGYISKLIPLVEMAEDLESLPDLHRLCNIMKTIILLNDTAIIEHAVSDECVMGVVGALEYDPDFPSHKANHRHWLGNKGRYKEVVEIDDSQTIQKIHQTYRLQYLKDVVLARILDDPTFSVLNSLIFFNQVDILQHLQANSGFLSDLFAIFNAHRRDQGKKKEAVLFIQQCCAVAKSIQPPARQALYNNLVAHGLLQVIHFGLRHEDVGVRVGATDIMISFIDHDPQMIRQTIYRQMHDNQPSLIDSLTELLLVEVDLGVKSQITEALKVLLDQGVLPPGAEFVRINGEYPGRPRPQQPADPQQELFLTRFYERSAPKLFAPLLQLEHRTDLTFGEQQASLFTYLVDVLSFFVRQHHRFSRLFIMTNDVVKRVSQLLGSTEKYLRLVAIRFFRGLISMQEDFYVKQLIEQHALSPALDVLIETMPRDNLLSSACLELFEFIRKEGVKDLIKYLVGNRRESIASLSYMPTFREILMRYDQTAGYTANMDYYLDGEDEITRRPPANSRLMEQLPVDPNEEEYWNTSDPEDDDDHTLPEISPRILPSNGPLPVSRPLVDYPSDEDSDENAAAEEPNTASEAPPAETDAAAAPSVVAPAPTPAPADDDAAAAAAAAAPAAAASAPPTETKNSLPTVAPPVERLSEKRRREEDEEDELGKLSRNKRRNSAPSEASAASSSSPRTASTMTTSKQRKSFGGSPSSSSSSNGKIAINLSPAAVRTVGGASSRSDEES</sequence>
<name>A0A166UF84_9HYPO</name>
<dbReference type="Pfam" id="PF04802">
    <property type="entry name" value="PP4R3"/>
    <property type="match status" value="1"/>
</dbReference>
<dbReference type="GO" id="GO:0005654">
    <property type="term" value="C:nucleoplasm"/>
    <property type="evidence" value="ECO:0007669"/>
    <property type="project" value="TreeGrafter"/>
</dbReference>
<feature type="compositionally biased region" description="Low complexity" evidence="3">
    <location>
        <begin position="1084"/>
        <end position="1124"/>
    </location>
</feature>
<evidence type="ECO:0000256" key="1">
    <source>
        <dbReference type="ARBA" id="ARBA00004123"/>
    </source>
</evidence>
<feature type="compositionally biased region" description="Low complexity" evidence="3">
    <location>
        <begin position="989"/>
        <end position="1014"/>
    </location>
</feature>
<dbReference type="SUPFAM" id="SSF48371">
    <property type="entry name" value="ARM repeat"/>
    <property type="match status" value="1"/>
</dbReference>
<keyword evidence="4" id="KW-0472">Membrane</keyword>
<dbReference type="InterPro" id="IPR055236">
    <property type="entry name" value="EVH1_PP4R3"/>
</dbReference>
<protein>
    <submittedName>
        <fullName evidence="7">Suppressor of Mek1</fullName>
    </submittedName>
</protein>
<keyword evidence="4" id="KW-0812">Transmembrane</keyword>
<comment type="subcellular location">
    <subcellularLocation>
        <location evidence="1">Nucleus</location>
    </subcellularLocation>
</comment>
<dbReference type="GO" id="GO:0006974">
    <property type="term" value="P:DNA damage response"/>
    <property type="evidence" value="ECO:0007669"/>
    <property type="project" value="TreeGrafter"/>
</dbReference>
<feature type="transmembrane region" description="Helical" evidence="4">
    <location>
        <begin position="263"/>
        <end position="282"/>
    </location>
</feature>
<feature type="region of interest" description="Disordered" evidence="3">
    <location>
        <begin position="917"/>
        <end position="1149"/>
    </location>
</feature>
<feature type="compositionally biased region" description="Low complexity" evidence="3">
    <location>
        <begin position="1026"/>
        <end position="1044"/>
    </location>
</feature>
<dbReference type="PANTHER" id="PTHR23318:SF0">
    <property type="entry name" value="SERINE_THREONINE-PROTEIN PHOSPHATASE 4 REGULATORY SUBUNIT 3"/>
    <property type="match status" value="1"/>
</dbReference>
<keyword evidence="8" id="KW-1185">Reference proteome</keyword>
<dbReference type="OrthoDB" id="27483at2759"/>
<evidence type="ECO:0000313" key="8">
    <source>
        <dbReference type="Proteomes" id="UP000078544"/>
    </source>
</evidence>
<feature type="domain" description="PP4R3 EVH1-like" evidence="6">
    <location>
        <begin position="230"/>
        <end position="254"/>
    </location>
</feature>
<evidence type="ECO:0000256" key="2">
    <source>
        <dbReference type="ARBA" id="ARBA00023242"/>
    </source>
</evidence>
<evidence type="ECO:0000259" key="5">
    <source>
        <dbReference type="Pfam" id="PF04802"/>
    </source>
</evidence>
<dbReference type="AlphaFoldDB" id="A0A166UF84"/>
<feature type="compositionally biased region" description="Acidic residues" evidence="3">
    <location>
        <begin position="935"/>
        <end position="951"/>
    </location>
</feature>
<feature type="domain" description="PP4R3 EVH1-like" evidence="6">
    <location>
        <begin position="292"/>
        <end position="361"/>
    </location>
</feature>
<reference evidence="7 8" key="1">
    <citation type="journal article" date="2016" name="Genome Biol. Evol.">
        <title>Divergent and convergent evolution of fungal pathogenicity.</title>
        <authorList>
            <person name="Shang Y."/>
            <person name="Xiao G."/>
            <person name="Zheng P."/>
            <person name="Cen K."/>
            <person name="Zhan S."/>
            <person name="Wang C."/>
        </authorList>
    </citation>
    <scope>NUCLEOTIDE SEQUENCE [LARGE SCALE GENOMIC DNA]</scope>
    <source>
        <strain evidence="7 8">RCEF 2490</strain>
    </source>
</reference>
<dbReference type="Gene3D" id="2.30.29.30">
    <property type="entry name" value="Pleckstrin-homology domain (PH domain)/Phosphotyrosine-binding domain (PTB)"/>
    <property type="match status" value="1"/>
</dbReference>